<reference evidence="1 2" key="1">
    <citation type="journal article" date="2023" name="bioRxiv">
        <title>An intranuclear bacterial parasite of deep-sea mussels expresses apoptosis inhibitors acquired from its host.</title>
        <authorList>
            <person name="Gonzalez Porras M.A."/>
            <person name="Assie A."/>
            <person name="Tietjen M."/>
            <person name="Violette M."/>
            <person name="Kleiner M."/>
            <person name="Gruber-Vodicka H."/>
            <person name="Dubilier N."/>
            <person name="Leisch N."/>
        </authorList>
    </citation>
    <scope>NUCLEOTIDE SEQUENCE [LARGE SCALE GENOMIC DNA]</scope>
    <source>
        <strain evidence="1">IAP13</strain>
    </source>
</reference>
<dbReference type="EMBL" id="JASXSV010000002">
    <property type="protein sequence ID" value="MDP0588020.1"/>
    <property type="molecule type" value="Genomic_DNA"/>
</dbReference>
<gene>
    <name evidence="1" type="ORF">QS748_01960</name>
</gene>
<evidence type="ECO:0000313" key="1">
    <source>
        <dbReference type="EMBL" id="MDP0588020.1"/>
    </source>
</evidence>
<name>A0AA90NRM9_9GAMM</name>
<comment type="caution">
    <text evidence="1">The sequence shown here is derived from an EMBL/GenBank/DDBJ whole genome shotgun (WGS) entry which is preliminary data.</text>
</comment>
<proteinExistence type="predicted"/>
<keyword evidence="2" id="KW-1185">Reference proteome</keyword>
<organism evidence="1 2">
    <name type="scientific">Candidatus Endonucleibacter bathymodioli</name>
    <dbReference type="NCBI Taxonomy" id="539814"/>
    <lineage>
        <taxon>Bacteria</taxon>
        <taxon>Pseudomonadati</taxon>
        <taxon>Pseudomonadota</taxon>
        <taxon>Gammaproteobacteria</taxon>
        <taxon>Oceanospirillales</taxon>
        <taxon>Endozoicomonadaceae</taxon>
        <taxon>Candidatus Endonucleibacter</taxon>
    </lineage>
</organism>
<dbReference type="Proteomes" id="UP001178148">
    <property type="component" value="Unassembled WGS sequence"/>
</dbReference>
<protein>
    <submittedName>
        <fullName evidence="1">Uncharacterized protein</fullName>
    </submittedName>
</protein>
<dbReference type="AlphaFoldDB" id="A0AA90NRM9"/>
<sequence length="179" mass="19617">MKCRDSIYGSVDIDPNNPQKEIIIDEKELLEKKLMSMICVDLPATIPAPGQVAATSVVIEGYSAIEDEKPLLLHDAINAVFLQFIDTGPDLKRNKSLIWGYYKQPSESELADKINKLGYKHVIYDKLNKTSFPKLLAVILPEGACVCQFGVTIGKGKAFTAEMALGVRNPTGAVFISSD</sequence>
<evidence type="ECO:0000313" key="2">
    <source>
        <dbReference type="Proteomes" id="UP001178148"/>
    </source>
</evidence>
<accession>A0AA90NRM9</accession>